<organism evidence="7 8">
    <name type="scientific">Candidatus Iainarchaeum sp</name>
    <dbReference type="NCBI Taxonomy" id="3101447"/>
    <lineage>
        <taxon>Archaea</taxon>
        <taxon>Candidatus Iainarchaeota</taxon>
        <taxon>Candidatus Iainarchaeia</taxon>
        <taxon>Candidatus Iainarchaeales</taxon>
        <taxon>Candidatus Iainarchaeaceae</taxon>
        <taxon>Candidatus Iainarchaeum</taxon>
    </lineage>
</organism>
<keyword evidence="3 4" id="KW-0687">Ribonucleoprotein</keyword>
<evidence type="ECO:0000313" key="7">
    <source>
        <dbReference type="EMBL" id="RLG69672.1"/>
    </source>
</evidence>
<dbReference type="InterPro" id="IPR057260">
    <property type="entry name" value="Ribosomal_L19e_C"/>
</dbReference>
<name>A0A497JGD5_9ARCH</name>
<evidence type="ECO:0000256" key="2">
    <source>
        <dbReference type="ARBA" id="ARBA00022980"/>
    </source>
</evidence>
<comment type="function">
    <text evidence="4">Binds to the 23S rRNA.</text>
</comment>
<dbReference type="PANTHER" id="PTHR10722">
    <property type="entry name" value="60S RIBOSOMAL PROTEIN L19"/>
    <property type="match status" value="1"/>
</dbReference>
<feature type="region of interest" description="Disordered" evidence="5">
    <location>
        <begin position="51"/>
        <end position="94"/>
    </location>
</feature>
<dbReference type="InterPro" id="IPR015972">
    <property type="entry name" value="Ribosomal_eL19_dom1"/>
</dbReference>
<evidence type="ECO:0000256" key="3">
    <source>
        <dbReference type="ARBA" id="ARBA00023274"/>
    </source>
</evidence>
<dbReference type="Gene3D" id="1.10.1650.10">
    <property type="match status" value="1"/>
</dbReference>
<comment type="similarity">
    <text evidence="1 4">Belongs to the eukaryotic ribosomal protein eL19 family.</text>
</comment>
<dbReference type="Proteomes" id="UP000278031">
    <property type="component" value="Unassembled WGS sequence"/>
</dbReference>
<dbReference type="Pfam" id="PF25476">
    <property type="entry name" value="Ribosomal_L19e_C"/>
    <property type="match status" value="1"/>
</dbReference>
<sequence length="147" mass="17380">MKIPKAREIAAQLLCVGKTRIYIDPTQLGRVKEAMTKEDIRALIKERVIKKRKDAEQSRARARKLREKKKKGRKKGEGKRKGKYSARNNPKENWMRNVRAQRKLLKKLKEENPELFKKVSYRDIYRKIKGGFFRGKKHLESYIKGVA</sequence>
<evidence type="ECO:0000313" key="8">
    <source>
        <dbReference type="Proteomes" id="UP000278031"/>
    </source>
</evidence>
<dbReference type="InterPro" id="IPR057259">
    <property type="entry name" value="Ribosomal_L19e"/>
</dbReference>
<dbReference type="EMBL" id="QMWP01000120">
    <property type="protein sequence ID" value="RLG69672.1"/>
    <property type="molecule type" value="Genomic_DNA"/>
</dbReference>
<evidence type="ECO:0000256" key="1">
    <source>
        <dbReference type="ARBA" id="ARBA00011082"/>
    </source>
</evidence>
<reference evidence="7 8" key="1">
    <citation type="submission" date="2018-06" db="EMBL/GenBank/DDBJ databases">
        <title>Extensive metabolic versatility and redundancy in microbially diverse, dynamic hydrothermal sediments.</title>
        <authorList>
            <person name="Dombrowski N."/>
            <person name="Teske A."/>
            <person name="Baker B.J."/>
        </authorList>
    </citation>
    <scope>NUCLEOTIDE SEQUENCE [LARGE SCALE GENOMIC DNA]</scope>
    <source>
        <strain evidence="7">B51_G17</strain>
    </source>
</reference>
<proteinExistence type="inferred from homology"/>
<keyword evidence="4" id="KW-0694">RNA-binding</keyword>
<dbReference type="SMART" id="SM01416">
    <property type="entry name" value="Ribosomal_L19e"/>
    <property type="match status" value="1"/>
</dbReference>
<feature type="compositionally biased region" description="Basic residues" evidence="5">
    <location>
        <begin position="60"/>
        <end position="84"/>
    </location>
</feature>
<dbReference type="Gene3D" id="1.10.1200.240">
    <property type="match status" value="1"/>
</dbReference>
<keyword evidence="4" id="KW-0699">rRNA-binding</keyword>
<dbReference type="GO" id="GO:0003735">
    <property type="term" value="F:structural constituent of ribosome"/>
    <property type="evidence" value="ECO:0007669"/>
    <property type="project" value="InterPro"/>
</dbReference>
<dbReference type="InterPro" id="IPR000196">
    <property type="entry name" value="Ribosomal_eL19_dom"/>
</dbReference>
<evidence type="ECO:0000259" key="6">
    <source>
        <dbReference type="SMART" id="SM01416"/>
    </source>
</evidence>
<dbReference type="GO" id="GO:0006412">
    <property type="term" value="P:translation"/>
    <property type="evidence" value="ECO:0007669"/>
    <property type="project" value="UniProtKB-UniRule"/>
</dbReference>
<evidence type="ECO:0000256" key="5">
    <source>
        <dbReference type="SAM" id="MobiDB-lite"/>
    </source>
</evidence>
<dbReference type="GO" id="GO:0022625">
    <property type="term" value="C:cytosolic large ribosomal subunit"/>
    <property type="evidence" value="ECO:0007669"/>
    <property type="project" value="InterPro"/>
</dbReference>
<dbReference type="NCBIfam" id="NF006343">
    <property type="entry name" value="PRK08570.1"/>
    <property type="match status" value="1"/>
</dbReference>
<feature type="domain" description="Large ribosomal subunit protein eL19" evidence="6">
    <location>
        <begin position="3"/>
        <end position="147"/>
    </location>
</feature>
<accession>A0A497JGD5</accession>
<keyword evidence="2 4" id="KW-0689">Ribosomal protein</keyword>
<evidence type="ECO:0000256" key="4">
    <source>
        <dbReference type="HAMAP-Rule" id="MF_01475"/>
    </source>
</evidence>
<dbReference type="HAMAP" id="MF_01475">
    <property type="entry name" value="Ribosomal_eL19"/>
    <property type="match status" value="1"/>
</dbReference>
<dbReference type="GO" id="GO:0070180">
    <property type="term" value="F:large ribosomal subunit rRNA binding"/>
    <property type="evidence" value="ECO:0007669"/>
    <property type="project" value="UniProtKB-UniRule"/>
</dbReference>
<gene>
    <name evidence="4" type="primary">rpl19e</name>
    <name evidence="7" type="ORF">DRO04_03045</name>
</gene>
<comment type="subunit">
    <text evidence="4">Part of the 50S ribosomal subunit.</text>
</comment>
<comment type="caution">
    <text evidence="7">The sequence shown here is derived from an EMBL/GenBank/DDBJ whole genome shotgun (WGS) entry which is preliminary data.</text>
</comment>
<dbReference type="InterPro" id="IPR035970">
    <property type="entry name" value="60S_ribosomal_eL19_sf"/>
</dbReference>
<dbReference type="InterPro" id="IPR039547">
    <property type="entry name" value="Ribosomal_eL19"/>
</dbReference>
<protein>
    <recommendedName>
        <fullName evidence="4">Large ribosomal subunit protein eL19</fullName>
    </recommendedName>
</protein>
<dbReference type="Pfam" id="PF01280">
    <property type="entry name" value="Ribosomal_L19e"/>
    <property type="match status" value="1"/>
</dbReference>
<dbReference type="AlphaFoldDB" id="A0A497JGD5"/>
<dbReference type="SUPFAM" id="SSF48140">
    <property type="entry name" value="Ribosomal protein L19 (L19e)"/>
    <property type="match status" value="1"/>
</dbReference>